<reference evidence="2 3" key="1">
    <citation type="submission" date="2018-03" db="EMBL/GenBank/DDBJ databases">
        <title>Genomic Encyclopedia of Type Strains, Phase III (KMG-III): the genomes of soil and plant-associated and newly described type strains.</title>
        <authorList>
            <person name="Whitman W."/>
        </authorList>
    </citation>
    <scope>NUCLEOTIDE SEQUENCE [LARGE SCALE GENOMIC DNA]</scope>
    <source>
        <strain evidence="2 3">CGMCC 4.7097</strain>
    </source>
</reference>
<dbReference type="RefSeq" id="WP_106615369.1">
    <property type="nucleotide sequence ID" value="NZ_PYAX01000003.1"/>
</dbReference>
<dbReference type="SUPFAM" id="SSF52540">
    <property type="entry name" value="P-loop containing nucleoside triphosphate hydrolases"/>
    <property type="match status" value="1"/>
</dbReference>
<dbReference type="PANTHER" id="PTHR19959">
    <property type="entry name" value="KINESIN LIGHT CHAIN"/>
    <property type="match status" value="1"/>
</dbReference>
<dbReference type="AlphaFoldDB" id="A0A2P8IEZ7"/>
<dbReference type="InterPro" id="IPR011990">
    <property type="entry name" value="TPR-like_helical_dom_sf"/>
</dbReference>
<gene>
    <name evidence="2" type="ORF">B0I31_103783</name>
</gene>
<keyword evidence="3" id="KW-1185">Reference proteome</keyword>
<accession>A0A2P8IEZ7</accession>
<dbReference type="OrthoDB" id="134501at2"/>
<evidence type="ECO:0008006" key="4">
    <source>
        <dbReference type="Google" id="ProtNLM"/>
    </source>
</evidence>
<dbReference type="SUPFAM" id="SSF48452">
    <property type="entry name" value="TPR-like"/>
    <property type="match status" value="2"/>
</dbReference>
<feature type="region of interest" description="Disordered" evidence="1">
    <location>
        <begin position="599"/>
        <end position="621"/>
    </location>
</feature>
<evidence type="ECO:0000313" key="2">
    <source>
        <dbReference type="EMBL" id="PSL57023.1"/>
    </source>
</evidence>
<feature type="non-terminal residue" evidence="2">
    <location>
        <position position="959"/>
    </location>
</feature>
<protein>
    <recommendedName>
        <fullName evidence="4">Tetratricopeptide repeat protein</fullName>
    </recommendedName>
</protein>
<dbReference type="PANTHER" id="PTHR19959:SF119">
    <property type="entry name" value="FUNGAL LIPASE-LIKE DOMAIN-CONTAINING PROTEIN"/>
    <property type="match status" value="1"/>
</dbReference>
<organism evidence="2 3">
    <name type="scientific">Saccharothrix carnea</name>
    <dbReference type="NCBI Taxonomy" id="1280637"/>
    <lineage>
        <taxon>Bacteria</taxon>
        <taxon>Bacillati</taxon>
        <taxon>Actinomycetota</taxon>
        <taxon>Actinomycetes</taxon>
        <taxon>Pseudonocardiales</taxon>
        <taxon>Pseudonocardiaceae</taxon>
        <taxon>Saccharothrix</taxon>
    </lineage>
</organism>
<dbReference type="InterPro" id="IPR019734">
    <property type="entry name" value="TPR_rpt"/>
</dbReference>
<proteinExistence type="predicted"/>
<dbReference type="Gene3D" id="1.25.40.10">
    <property type="entry name" value="Tetratricopeptide repeat domain"/>
    <property type="match status" value="2"/>
</dbReference>
<dbReference type="EMBL" id="PYAX01000003">
    <property type="protein sequence ID" value="PSL57023.1"/>
    <property type="molecule type" value="Genomic_DNA"/>
</dbReference>
<dbReference type="InterPro" id="IPR027417">
    <property type="entry name" value="P-loop_NTPase"/>
</dbReference>
<comment type="caution">
    <text evidence="2">The sequence shown here is derived from an EMBL/GenBank/DDBJ whole genome shotgun (WGS) entry which is preliminary data.</text>
</comment>
<evidence type="ECO:0000256" key="1">
    <source>
        <dbReference type="SAM" id="MobiDB-lite"/>
    </source>
</evidence>
<name>A0A2P8IEZ7_SACCR</name>
<sequence>MTRWLWSRGEAPEALAGFVRQDVVGKLLPAELAADLPGPGTGRTRAEKARVIYEVFARRGVRYVDEPSTSVPGGQLVRPVDQVLARPRQGTCLDLCVAYAGACLDAGLHPLIVVVDSVRARAAHAVVLVWLDGSWSTSPEPAYPLQGLVHASPPTTTDGLPLLREIRASADGAGAFLAVDVAGAAWPFTADHPAKDWAAAVRDGASVLLASDHTSQAWRWASGIDVGLSRQLHAVEVADSRFLPGDVEPLNPAYREPNTAAGPLTQIKARHGLVPFYARDELDLLQEWAHADATSPDGVELAVVHGVGGAGKTHLAAELCARLQRQGWYTGFFPKSTLDNATWTWLSTVVPKTLVVVDYVEDTSVETVVKLIRTMRRREQTTRILFTARSAGDWLHDIVDAARREGVDLAEPWALPLPRRHPSPTGLFRRAAQRFAQLPGAVGTAVGQPPDNPRWTTLDLVLQAWLATHGVDGDALPARRDALYDEILRREFDYWYRAARVFDTPEPHNEMAIRGFRELAGKVGAVLTLLAPRTTERVTRAVETVPELRVPTPERAGFIGLLTKMLAPDHTDEGFAIRPDPVGERLVLREFGRAGRLLDDCLPPNPSTDRRHARDPGDPDALTDALATDWETAQACTVLTRAEEFDPEQATALAQRLLTQHTWLWSTAYSVTRKLGGPFATALTQLALREDTPLPLAVLAEEIPLGHAALRDLAHIVAERAEPSHDPTVTKEINTARHAAWLNTLAVRRSEVGDRGGALAAVDEAVTHYRQLAEGNPRGFLPNLAGSLNNQANLRSEVGDRGGALAAVDEAVTHYRQLAEGNPRGFLPNLAGSLNNQANLRRGVGDRGGALAAVDEAVTHYRQLAEGNPGGFLPNLATSLNSQAASRSEVGDRAGALAAIDEAVLLRRQLAESNPGAFLPNLAISLNNQANLRSEVGDRGGALAAIDEAVTHYRQLAEG</sequence>
<evidence type="ECO:0000313" key="3">
    <source>
        <dbReference type="Proteomes" id="UP000241118"/>
    </source>
</evidence>
<dbReference type="Proteomes" id="UP000241118">
    <property type="component" value="Unassembled WGS sequence"/>
</dbReference>
<feature type="compositionally biased region" description="Basic and acidic residues" evidence="1">
    <location>
        <begin position="608"/>
        <end position="617"/>
    </location>
</feature>
<dbReference type="SMART" id="SM00028">
    <property type="entry name" value="TPR"/>
    <property type="match status" value="4"/>
</dbReference>